<proteinExistence type="predicted"/>
<sequence length="521" mass="61399">MRRYYQMVLPLNIEMLIPEDDSVRLLSQILEGLNYDKLYMAYSSFGRKPAVEPKILFKILTYAYMNNIYASRKIENCCKRDINFMWLLQGNKAPDHSTISRFRKYYLPGAAEDLFCQLVKHLKEIEELNFENLFVDGTKIEANANRYTFVWKKAIAKNEEKMFVKIQTSIDKINEFYKTNFRVEKSTIMDDLEGILKYLYKKKEVENTKFVHGTGRRKPPVQKFIESVETFYNRQEKYNLCNNIFHGRNSYSKTDPDATFMHMKEDHMRNSQLKPGYNVQIGVEGEYVIAADIFDNRSDSGTLIPFLDGIRKNLGVRYKNIVADSGYESEENYTYIAGHGQNYYIKPNTYEKWKKRSFKSDISKRENMKYDPVKDEYTCHNGNQLKAAGKFLKKSQTGYRAEITVYECENCTGCIYKSKCTRALRNRKIYVSKKFINERRLSYRNIKTEKGIRLRVNRSIQVEGAFGVLKENYNFKRFLTRGKRNVRTEFILLCFGYDVNKLHNKIQNGRCGQTLHKLKTA</sequence>
<evidence type="ECO:0000259" key="1">
    <source>
        <dbReference type="Pfam" id="PF05598"/>
    </source>
</evidence>
<dbReference type="InterPro" id="IPR008490">
    <property type="entry name" value="Transposase_InsH_N"/>
</dbReference>
<keyword evidence="4" id="KW-1185">Reference proteome</keyword>
<evidence type="ECO:0000313" key="3">
    <source>
        <dbReference type="EMBL" id="MEY8765030.1"/>
    </source>
</evidence>
<dbReference type="Pfam" id="PF05598">
    <property type="entry name" value="DUF772"/>
    <property type="match status" value="1"/>
</dbReference>
<feature type="domain" description="Transposase DDE" evidence="2">
    <location>
        <begin position="378"/>
        <end position="503"/>
    </location>
</feature>
<dbReference type="Proteomes" id="UP001565220">
    <property type="component" value="Unassembled WGS sequence"/>
</dbReference>
<dbReference type="PANTHER" id="PTHR33408:SF2">
    <property type="entry name" value="TRANSPOSASE DDE DOMAIN-CONTAINING PROTEIN"/>
    <property type="match status" value="1"/>
</dbReference>
<reference evidence="3 4" key="1">
    <citation type="submission" date="2024-08" db="EMBL/GenBank/DDBJ databases">
        <title>Clostridium lapicellarii sp. nov., and Clostridium renhuaiense sp. nov., two species isolated from the mud in a fermentation cellar used for producing sauce-flavour Chinese liquors.</title>
        <authorList>
            <person name="Yang F."/>
            <person name="Wang H."/>
            <person name="Chen L.Q."/>
            <person name="Zhou N."/>
            <person name="Lu J.J."/>
            <person name="Pu X.X."/>
            <person name="Wan B."/>
            <person name="Wang L."/>
            <person name="Liu S.J."/>
        </authorList>
    </citation>
    <scope>NUCLEOTIDE SEQUENCE [LARGE SCALE GENOMIC DNA]</scope>
    <source>
        <strain evidence="3 4">MT-113</strain>
    </source>
</reference>
<evidence type="ECO:0000313" key="4">
    <source>
        <dbReference type="Proteomes" id="UP001565220"/>
    </source>
</evidence>
<organism evidence="3 4">
    <name type="scientific">Clostridium lapidicellarium</name>
    <dbReference type="NCBI Taxonomy" id="3240931"/>
    <lineage>
        <taxon>Bacteria</taxon>
        <taxon>Bacillati</taxon>
        <taxon>Bacillota</taxon>
        <taxon>Clostridia</taxon>
        <taxon>Eubacteriales</taxon>
        <taxon>Clostridiaceae</taxon>
        <taxon>Clostridium</taxon>
    </lineage>
</organism>
<feature type="domain" description="Transposase InsH N-terminal" evidence="1">
    <location>
        <begin position="12"/>
        <end position="104"/>
    </location>
</feature>
<comment type="caution">
    <text evidence="3">The sequence shown here is derived from an EMBL/GenBank/DDBJ whole genome shotgun (WGS) entry which is preliminary data.</text>
</comment>
<dbReference type="EMBL" id="JBGFFE010000043">
    <property type="protein sequence ID" value="MEY8765030.1"/>
    <property type="molecule type" value="Genomic_DNA"/>
</dbReference>
<dbReference type="InterPro" id="IPR025668">
    <property type="entry name" value="Tnp_DDE_dom"/>
</dbReference>
<dbReference type="NCBIfam" id="NF033551">
    <property type="entry name" value="transpos_IS1182"/>
    <property type="match status" value="1"/>
</dbReference>
<accession>A0ABV4E1K8</accession>
<dbReference type="RefSeq" id="WP_369869520.1">
    <property type="nucleotide sequence ID" value="NZ_JBGFFE010000043.1"/>
</dbReference>
<evidence type="ECO:0000259" key="2">
    <source>
        <dbReference type="Pfam" id="PF13751"/>
    </source>
</evidence>
<dbReference type="PANTHER" id="PTHR33408">
    <property type="entry name" value="TRANSPOSASE"/>
    <property type="match status" value="1"/>
</dbReference>
<name>A0ABV4E1K8_9CLOT</name>
<dbReference type="InterPro" id="IPR047629">
    <property type="entry name" value="IS1182_transpos"/>
</dbReference>
<protein>
    <submittedName>
        <fullName evidence="3">IS1182 family transposase</fullName>
    </submittedName>
</protein>
<dbReference type="Pfam" id="PF13751">
    <property type="entry name" value="DDE_Tnp_1_6"/>
    <property type="match status" value="1"/>
</dbReference>
<gene>
    <name evidence="3" type="ORF">AB8S09_15520</name>
</gene>